<dbReference type="Pfam" id="PF00535">
    <property type="entry name" value="Glycos_transf_2"/>
    <property type="match status" value="1"/>
</dbReference>
<dbReference type="EMBL" id="UOEG01000240">
    <property type="protein sequence ID" value="VAW02307.1"/>
    <property type="molecule type" value="Genomic_DNA"/>
</dbReference>
<proteinExistence type="inferred from homology"/>
<dbReference type="PANTHER" id="PTHR43179:SF12">
    <property type="entry name" value="GALACTOFURANOSYLTRANSFERASE GLFT2"/>
    <property type="match status" value="1"/>
</dbReference>
<keyword evidence="2" id="KW-0328">Glycosyltransferase</keyword>
<reference evidence="5" key="1">
    <citation type="submission" date="2018-06" db="EMBL/GenBank/DDBJ databases">
        <authorList>
            <person name="Zhirakovskaya E."/>
        </authorList>
    </citation>
    <scope>NUCLEOTIDE SEQUENCE</scope>
</reference>
<dbReference type="SUPFAM" id="SSF53448">
    <property type="entry name" value="Nucleotide-diphospho-sugar transferases"/>
    <property type="match status" value="1"/>
</dbReference>
<dbReference type="AlphaFoldDB" id="A0A3B0SMU8"/>
<dbReference type="InterPro" id="IPR029044">
    <property type="entry name" value="Nucleotide-diphossugar_trans"/>
</dbReference>
<dbReference type="SUPFAM" id="SSF53756">
    <property type="entry name" value="UDP-Glycosyltransferase/glycogen phosphorylase"/>
    <property type="match status" value="1"/>
</dbReference>
<dbReference type="GO" id="GO:0016757">
    <property type="term" value="F:glycosyltransferase activity"/>
    <property type="evidence" value="ECO:0007669"/>
    <property type="project" value="UniProtKB-KW"/>
</dbReference>
<protein>
    <submittedName>
        <fullName evidence="5">Glycosyltransferase</fullName>
    </submittedName>
</protein>
<evidence type="ECO:0000313" key="5">
    <source>
        <dbReference type="EMBL" id="VAW02307.1"/>
    </source>
</evidence>
<dbReference type="Gene3D" id="3.40.50.2000">
    <property type="entry name" value="Glycogen Phosphorylase B"/>
    <property type="match status" value="1"/>
</dbReference>
<keyword evidence="3 5" id="KW-0808">Transferase</keyword>
<comment type="similarity">
    <text evidence="1">Belongs to the glycosyltransferase 2 family.</text>
</comment>
<evidence type="ECO:0000256" key="2">
    <source>
        <dbReference type="ARBA" id="ARBA00022676"/>
    </source>
</evidence>
<organism evidence="5">
    <name type="scientific">hydrothermal vent metagenome</name>
    <dbReference type="NCBI Taxonomy" id="652676"/>
    <lineage>
        <taxon>unclassified sequences</taxon>
        <taxon>metagenomes</taxon>
        <taxon>ecological metagenomes</taxon>
    </lineage>
</organism>
<feature type="domain" description="Glycosyltransferase 2-like" evidence="4">
    <location>
        <begin position="202"/>
        <end position="331"/>
    </location>
</feature>
<sequence length="835" mass="92631">MLRRIAGLFGRYTRQHGRIKLPSFELQSKDEALAGMVEIHEIHQGRYIISGWVDADEIGLRLGASRQVQTNRTLREDVLRARPDIGHAVVGFRLDLPYDLGQPLLWFSRGPEHYMYSPGPLTRGQLWAMRRRMILPFLWDLTKASPAIAQWFLFRSPTARARVKAILGVNEVPWEQTLNQFLFDPLLQENEQENEPKPTGISIIMPVYNAFDLLDETLDRVVRHTDLPWRLIVIEDCSDDDRVRPWLRQWHGALEPDIQARVTLLENEENQGFIRSVNQGFARALPYGDHVVLLNSDALVPPGWASRLIRPLGRYQQIATVTPMSNDAEIFTVPVICARGSLAPGQGDKIDGQARRFNLDVALKDAPTGVGFCMAMHIDALRQVPEFDVGFGRGYGEEVDWCRKLAQRGWRHLGHGGVFVEHRGGASFGEVQKRDLVQANNRIISRRYPDYDRLVQDFITSDPLGTPRLAQALVWAGQRQAKVPVYLAHNLGGGAEHYLERRIAGDLDAGTAVVLRAGGARAWQIELHSIQGLVRGETDDTKLVRQLLQLLPHRAVIYSCGVGAHDPLLVPKLLGELGQGHSLEIQFHDFWPISPSYTLLNSAGVYQGLPDPAGNTDRAHEAVGPGGVRIDLADWQQGWGCALEQAGKITVFSDSSKALVAQAYPQVVDKIEITPHHLLHDVPQVAPGQAPDGVPVIGVLGNIGVQKGAAVLRDLSRYLARENRARLVLIGSLDPAYALAPPARVHGNYELRDIPALIKRYGISRWLIPSIWPETFSYATHEAIATGLPVWCFDLGAQAQAVAAQEQGGVIPLGPGPVDVIKLLDLMLQSAQEHA</sequence>
<evidence type="ECO:0000256" key="1">
    <source>
        <dbReference type="ARBA" id="ARBA00006739"/>
    </source>
</evidence>
<accession>A0A3B0SMU8</accession>
<evidence type="ECO:0000259" key="4">
    <source>
        <dbReference type="Pfam" id="PF00535"/>
    </source>
</evidence>
<dbReference type="Gene3D" id="3.90.550.10">
    <property type="entry name" value="Spore Coat Polysaccharide Biosynthesis Protein SpsA, Chain A"/>
    <property type="match status" value="1"/>
</dbReference>
<dbReference type="InterPro" id="IPR001173">
    <property type="entry name" value="Glyco_trans_2-like"/>
</dbReference>
<dbReference type="PANTHER" id="PTHR43179">
    <property type="entry name" value="RHAMNOSYLTRANSFERASE WBBL"/>
    <property type="match status" value="1"/>
</dbReference>
<name>A0A3B0SMU8_9ZZZZ</name>
<gene>
    <name evidence="5" type="ORF">MNBD_ALPHA07-1324</name>
</gene>
<evidence type="ECO:0000256" key="3">
    <source>
        <dbReference type="ARBA" id="ARBA00022679"/>
    </source>
</evidence>